<dbReference type="InterPro" id="IPR036612">
    <property type="entry name" value="KH_dom_type_1_sf"/>
</dbReference>
<evidence type="ECO:0000256" key="2">
    <source>
        <dbReference type="PROSITE-ProRule" id="PRU00117"/>
    </source>
</evidence>
<reference evidence="4" key="2">
    <citation type="submission" date="2025-09" db="UniProtKB">
        <authorList>
            <consortium name="Ensembl"/>
        </authorList>
    </citation>
    <scope>IDENTIFICATION</scope>
</reference>
<dbReference type="PANTHER" id="PTHR10288">
    <property type="entry name" value="KH DOMAIN CONTAINING RNA BINDING PROTEIN"/>
    <property type="match status" value="1"/>
</dbReference>
<proteinExistence type="predicted"/>
<dbReference type="InterPro" id="IPR004088">
    <property type="entry name" value="KH_dom_type_1"/>
</dbReference>
<dbReference type="STRING" id="48699.ENSPLAP00000024875"/>
<keyword evidence="1" id="KW-0677">Repeat</keyword>
<dbReference type="PROSITE" id="PS50084">
    <property type="entry name" value="KH_TYPE_1"/>
    <property type="match status" value="2"/>
</dbReference>
<protein>
    <submittedName>
        <fullName evidence="4">Poly(rC) binding protein 4</fullName>
    </submittedName>
</protein>
<sequence length="386" mass="41136">MQPRAPSLFISKCSCARVNISEGSCPERIITITGSTESVFRAFTMITYKLEEDLNALVANGTISSKPPVTLRLVIPASQCGSLIGKGGAKIKEIREVRNESISENIKQMNECVYRGVLWHEASRQRDHEWPYLLKQIDLSQIQVAGDLLPNSTERGVTISGNQDSVIQCVKLICTVILESPPKGATIPYRPSPSPAALLIAGNQVRNLIKNDFRMLIGSIIGRQGTKINEIRQVSGAQIKIGSQLDGTSDRHVTITGTPVSINLAQYLITSCLETAKSTAQAATMASPVDLNMAFTQPTSPTASPAPTLAAVGTLTPAHMLGTPYGAVPLSGLLGMKSVPFLTLSGPAPTVAATAAPSHTTLAAYTAKISSANCIKKPERQKFAPY</sequence>
<dbReference type="AlphaFoldDB" id="A0A3B3VGI2"/>
<dbReference type="Pfam" id="PF00013">
    <property type="entry name" value="KH_1"/>
    <property type="match status" value="2"/>
</dbReference>
<evidence type="ECO:0000313" key="4">
    <source>
        <dbReference type="Ensembl" id="ENSPLAP00000024875.1"/>
    </source>
</evidence>
<feature type="domain" description="K Homology" evidence="3">
    <location>
        <begin position="67"/>
        <end position="178"/>
    </location>
</feature>
<dbReference type="GO" id="GO:0003723">
    <property type="term" value="F:RNA binding"/>
    <property type="evidence" value="ECO:0007669"/>
    <property type="project" value="UniProtKB-UniRule"/>
</dbReference>
<dbReference type="GeneTree" id="ENSGT00940000159711"/>
<organism evidence="4 5">
    <name type="scientific">Poecilia latipinna</name>
    <name type="common">sailfin molly</name>
    <dbReference type="NCBI Taxonomy" id="48699"/>
    <lineage>
        <taxon>Eukaryota</taxon>
        <taxon>Metazoa</taxon>
        <taxon>Chordata</taxon>
        <taxon>Craniata</taxon>
        <taxon>Vertebrata</taxon>
        <taxon>Euteleostomi</taxon>
        <taxon>Actinopterygii</taxon>
        <taxon>Neopterygii</taxon>
        <taxon>Teleostei</taxon>
        <taxon>Neoteleostei</taxon>
        <taxon>Acanthomorphata</taxon>
        <taxon>Ovalentaria</taxon>
        <taxon>Atherinomorphae</taxon>
        <taxon>Cyprinodontiformes</taxon>
        <taxon>Poeciliidae</taxon>
        <taxon>Poeciliinae</taxon>
        <taxon>Poecilia</taxon>
    </lineage>
</organism>
<keyword evidence="5" id="KW-1185">Reference proteome</keyword>
<dbReference type="SMART" id="SM00322">
    <property type="entry name" value="KH"/>
    <property type="match status" value="2"/>
</dbReference>
<dbReference type="Ensembl" id="ENSPLAT00000002293.1">
    <property type="protein sequence ID" value="ENSPLAP00000024875.1"/>
    <property type="gene ID" value="ENSPLAG00000011438.1"/>
</dbReference>
<dbReference type="SUPFAM" id="SSF54791">
    <property type="entry name" value="Eukaryotic type KH-domain (KH-domain type I)"/>
    <property type="match status" value="3"/>
</dbReference>
<feature type="domain" description="K Homology" evidence="3">
    <location>
        <begin position="201"/>
        <end position="274"/>
    </location>
</feature>
<dbReference type="Proteomes" id="UP000261500">
    <property type="component" value="Unplaced"/>
</dbReference>
<gene>
    <name evidence="4" type="primary">PCBP4</name>
</gene>
<keyword evidence="2" id="KW-0694">RNA-binding</keyword>
<evidence type="ECO:0000259" key="3">
    <source>
        <dbReference type="SMART" id="SM00322"/>
    </source>
</evidence>
<accession>A0A3B3VGI2</accession>
<reference evidence="4" key="1">
    <citation type="submission" date="2025-08" db="UniProtKB">
        <authorList>
            <consortium name="Ensembl"/>
        </authorList>
    </citation>
    <scope>IDENTIFICATION</scope>
</reference>
<dbReference type="InterPro" id="IPR004087">
    <property type="entry name" value="KH_dom"/>
</dbReference>
<evidence type="ECO:0000313" key="5">
    <source>
        <dbReference type="Proteomes" id="UP000261500"/>
    </source>
</evidence>
<dbReference type="Gene3D" id="3.30.1370.10">
    <property type="entry name" value="K Homology domain, type 1"/>
    <property type="match status" value="3"/>
</dbReference>
<name>A0A3B3VGI2_9TELE</name>
<evidence type="ECO:0000256" key="1">
    <source>
        <dbReference type="ARBA" id="ARBA00022737"/>
    </source>
</evidence>